<feature type="region of interest" description="Disordered" evidence="1">
    <location>
        <begin position="524"/>
        <end position="551"/>
    </location>
</feature>
<accession>A0A1M5CKK6</accession>
<feature type="domain" description="NYN" evidence="2">
    <location>
        <begin position="6"/>
        <end position="162"/>
    </location>
</feature>
<dbReference type="RefSeq" id="WP_073053085.1">
    <property type="nucleotide sequence ID" value="NZ_FQUP01000002.1"/>
</dbReference>
<dbReference type="Gene3D" id="3.40.50.1010">
    <property type="entry name" value="5'-nuclease"/>
    <property type="match status" value="1"/>
</dbReference>
<keyword evidence="4" id="KW-1185">Reference proteome</keyword>
<protein>
    <submittedName>
        <fullName evidence="3">NYN domain-containing protein</fullName>
    </submittedName>
</protein>
<reference evidence="3 4" key="1">
    <citation type="submission" date="2016-11" db="EMBL/GenBank/DDBJ databases">
        <authorList>
            <person name="Jaros S."/>
            <person name="Januszkiewicz K."/>
            <person name="Wedrychowicz H."/>
        </authorList>
    </citation>
    <scope>NUCLEOTIDE SEQUENCE [LARGE SCALE GENOMIC DNA]</scope>
    <source>
        <strain evidence="3 4">DSM 19436</strain>
    </source>
</reference>
<evidence type="ECO:0000313" key="4">
    <source>
        <dbReference type="Proteomes" id="UP000184485"/>
    </source>
</evidence>
<name>A0A1M5CKK6_9HYPH</name>
<dbReference type="OrthoDB" id="9783963at2"/>
<dbReference type="Proteomes" id="UP000184485">
    <property type="component" value="Unassembled WGS sequence"/>
</dbReference>
<dbReference type="STRING" id="1122133.SAMN02745157_2386"/>
<feature type="region of interest" description="Disordered" evidence="1">
    <location>
        <begin position="465"/>
        <end position="488"/>
    </location>
</feature>
<evidence type="ECO:0000313" key="3">
    <source>
        <dbReference type="EMBL" id="SHF55284.1"/>
    </source>
</evidence>
<evidence type="ECO:0000256" key="1">
    <source>
        <dbReference type="SAM" id="MobiDB-lite"/>
    </source>
</evidence>
<dbReference type="GO" id="GO:0004540">
    <property type="term" value="F:RNA nuclease activity"/>
    <property type="evidence" value="ECO:0007669"/>
    <property type="project" value="InterPro"/>
</dbReference>
<proteinExistence type="predicted"/>
<dbReference type="AlphaFoldDB" id="A0A1M5CKK6"/>
<sequence length="578" mass="61101">MTDLLKTVLFIDYDSLHLALHARDPALARRFAARPGALLEAVEAGTLIDSDQLGQAKRRVLMRRCYADPRSLGKARDSFVAQGFQIVDCPTLPGRERNSAEVQITIDTLDALGHTTAFDEFILLGADTDFTPLIYRLRAHNRAATIFATAATAGSYRAIADGILEERVLTALLAGLEGADTADEDEEDEVAARQASGREDLAALARRIHNATNVPLFSPKVYAELFGALTAEIAEHGYHFLDTAENVAGRLIAGGRKASRRQIAFVVKGLALKGHVFSENDTPQRLADVFREQVIYLARHAGIEIDPRVERQVHAWIAGGSLVAEPTVVPPLAEVPPAEADVAVTEGPAPILASPDPVAATVAAEAVVMAGPVVAEASDIDLVDEDASGEAVDEVEVEPVEAEPVVQAVDDAILPAEVDASVDHVPDSDEDLVALADAADEEGDEAEDGVAPDVEIEPAPVRAAPAVRPPVPRAPGQRNGARPAETPLDPFESSLLAAIAEAVQAVEPGRAETAPPVVVPDVRIEPRLEGAPTPTVTPKDTPASEAKSAVEAEVDADIGDEIQRILSAYNQNRKPAGG</sequence>
<organism evidence="3 4">
    <name type="scientific">Kaistia soli DSM 19436</name>
    <dbReference type="NCBI Taxonomy" id="1122133"/>
    <lineage>
        <taxon>Bacteria</taxon>
        <taxon>Pseudomonadati</taxon>
        <taxon>Pseudomonadota</taxon>
        <taxon>Alphaproteobacteria</taxon>
        <taxon>Hyphomicrobiales</taxon>
        <taxon>Kaistiaceae</taxon>
        <taxon>Kaistia</taxon>
    </lineage>
</organism>
<gene>
    <name evidence="3" type="ORF">SAMN02745157_2386</name>
</gene>
<dbReference type="Pfam" id="PF01936">
    <property type="entry name" value="NYN"/>
    <property type="match status" value="1"/>
</dbReference>
<dbReference type="EMBL" id="FQUP01000002">
    <property type="protein sequence ID" value="SHF55284.1"/>
    <property type="molecule type" value="Genomic_DNA"/>
</dbReference>
<dbReference type="InterPro" id="IPR021139">
    <property type="entry name" value="NYN"/>
</dbReference>
<evidence type="ECO:0000259" key="2">
    <source>
        <dbReference type="Pfam" id="PF01936"/>
    </source>
</evidence>